<keyword evidence="5" id="KW-0067">ATP-binding</keyword>
<dbReference type="PRINTS" id="PR00344">
    <property type="entry name" value="BCTRLSENSOR"/>
</dbReference>
<dbReference type="InterPro" id="IPR005467">
    <property type="entry name" value="His_kinase_dom"/>
</dbReference>
<keyword evidence="4 8" id="KW-0418">Kinase</keyword>
<keyword evidence="3" id="KW-0547">Nucleotide-binding</keyword>
<name>A0A485LY62_9ZZZZ</name>
<dbReference type="Pfam" id="PF02518">
    <property type="entry name" value="HATPase_c"/>
    <property type="match status" value="1"/>
</dbReference>
<organism evidence="8">
    <name type="scientific">anaerobic digester metagenome</name>
    <dbReference type="NCBI Taxonomy" id="1263854"/>
    <lineage>
        <taxon>unclassified sequences</taxon>
        <taxon>metagenomes</taxon>
        <taxon>ecological metagenomes</taxon>
    </lineage>
</organism>
<dbReference type="InterPro" id="IPR036890">
    <property type="entry name" value="HATPase_C_sf"/>
</dbReference>
<evidence type="ECO:0000256" key="4">
    <source>
        <dbReference type="ARBA" id="ARBA00022777"/>
    </source>
</evidence>
<reference evidence="8" key="1">
    <citation type="submission" date="2019-03" db="EMBL/GenBank/DDBJ databases">
        <authorList>
            <person name="Hao L."/>
        </authorList>
    </citation>
    <scope>NUCLEOTIDE SEQUENCE</scope>
</reference>
<dbReference type="SMART" id="SM00091">
    <property type="entry name" value="PAS"/>
    <property type="match status" value="1"/>
</dbReference>
<dbReference type="CDD" id="cd00082">
    <property type="entry name" value="HisKA"/>
    <property type="match status" value="1"/>
</dbReference>
<dbReference type="InterPro" id="IPR000014">
    <property type="entry name" value="PAS"/>
</dbReference>
<evidence type="ECO:0000256" key="3">
    <source>
        <dbReference type="ARBA" id="ARBA00022741"/>
    </source>
</evidence>
<dbReference type="SMART" id="SM00387">
    <property type="entry name" value="HATPase_c"/>
    <property type="match status" value="1"/>
</dbReference>
<evidence type="ECO:0000256" key="2">
    <source>
        <dbReference type="ARBA" id="ARBA00022679"/>
    </source>
</evidence>
<dbReference type="Pfam" id="PF00512">
    <property type="entry name" value="HisKA"/>
    <property type="match status" value="1"/>
</dbReference>
<dbReference type="PANTHER" id="PTHR43065">
    <property type="entry name" value="SENSOR HISTIDINE KINASE"/>
    <property type="match status" value="1"/>
</dbReference>
<dbReference type="SUPFAM" id="SSF47384">
    <property type="entry name" value="Homodimeric domain of signal transducing histidine kinase"/>
    <property type="match status" value="1"/>
</dbReference>
<evidence type="ECO:0000256" key="1">
    <source>
        <dbReference type="ARBA" id="ARBA00022553"/>
    </source>
</evidence>
<dbReference type="InterPro" id="IPR003594">
    <property type="entry name" value="HATPase_dom"/>
</dbReference>
<dbReference type="Gene3D" id="3.30.450.20">
    <property type="entry name" value="PAS domain"/>
    <property type="match status" value="1"/>
</dbReference>
<dbReference type="InterPro" id="IPR035965">
    <property type="entry name" value="PAS-like_dom_sf"/>
</dbReference>
<proteinExistence type="predicted"/>
<accession>A0A485LY62</accession>
<dbReference type="SUPFAM" id="SSF55874">
    <property type="entry name" value="ATPase domain of HSP90 chaperone/DNA topoisomerase II/histidine kinase"/>
    <property type="match status" value="1"/>
</dbReference>
<gene>
    <name evidence="8" type="primary">kinA</name>
    <name evidence="8" type="ORF">SCFA_220002</name>
</gene>
<feature type="domain" description="Histidine kinase" evidence="7">
    <location>
        <begin position="165"/>
        <end position="378"/>
    </location>
</feature>
<dbReference type="GO" id="GO:0005524">
    <property type="term" value="F:ATP binding"/>
    <property type="evidence" value="ECO:0007669"/>
    <property type="project" value="UniProtKB-KW"/>
</dbReference>
<dbReference type="GO" id="GO:0006355">
    <property type="term" value="P:regulation of DNA-templated transcription"/>
    <property type="evidence" value="ECO:0007669"/>
    <property type="project" value="InterPro"/>
</dbReference>
<dbReference type="GO" id="GO:0000155">
    <property type="term" value="F:phosphorelay sensor kinase activity"/>
    <property type="evidence" value="ECO:0007669"/>
    <property type="project" value="InterPro"/>
</dbReference>
<dbReference type="PROSITE" id="PS50109">
    <property type="entry name" value="HIS_KIN"/>
    <property type="match status" value="1"/>
</dbReference>
<evidence type="ECO:0000256" key="5">
    <source>
        <dbReference type="ARBA" id="ARBA00022840"/>
    </source>
</evidence>
<dbReference type="InterPro" id="IPR013767">
    <property type="entry name" value="PAS_fold"/>
</dbReference>
<dbReference type="EMBL" id="CAADRM010000084">
    <property type="protein sequence ID" value="VFU13743.1"/>
    <property type="molecule type" value="Genomic_DNA"/>
</dbReference>
<sequence>MARKNPVYQQGKSPVRQAQDALKKSDRHFRDLVEHSLTGISIIQDGRVVYRNPEQQRLFGPLSEDSPASLYDHIHPDDIQAIKALQAELFAGKAAHPGRVVRFYPQGSAREDSDIRWLLCRASLIEHEGREAVLLNMMDVTIARELEHVLIMQDRMTSLGRVAAGIAHEIRNPLSGITIYLHSMKKILAKSMDMDEAFALIDKMLDASRRIDAVIKRVMDFSRPGEPSFSSIDIRWPVEEAISLSAVTLRKSGIAVEIDIPGDLPRCLADPRLIEQVMLNLITNAIEAVKNTPREKKIEVCASSRRDSILIKVGDSGPGIPPARRDRIFDPFFTTKAGNTGIGLCLSHRIITDHGGRLRVGTSRLGGAEFIVSIPVRQGDGRP</sequence>
<dbReference type="AlphaFoldDB" id="A0A485LY62"/>
<dbReference type="Gene3D" id="3.30.565.10">
    <property type="entry name" value="Histidine kinase-like ATPase, C-terminal domain"/>
    <property type="match status" value="1"/>
</dbReference>
<dbReference type="Pfam" id="PF00989">
    <property type="entry name" value="PAS"/>
    <property type="match status" value="1"/>
</dbReference>
<dbReference type="InterPro" id="IPR003661">
    <property type="entry name" value="HisK_dim/P_dom"/>
</dbReference>
<protein>
    <submittedName>
        <fullName evidence="8">Sporulation kinase A</fullName>
        <ecNumber evidence="8">2.7.13.3</ecNumber>
    </submittedName>
</protein>
<keyword evidence="6" id="KW-0902">Two-component regulatory system</keyword>
<dbReference type="InterPro" id="IPR004358">
    <property type="entry name" value="Sig_transdc_His_kin-like_C"/>
</dbReference>
<evidence type="ECO:0000259" key="7">
    <source>
        <dbReference type="PROSITE" id="PS50109"/>
    </source>
</evidence>
<dbReference type="PANTHER" id="PTHR43065:SF10">
    <property type="entry name" value="PEROXIDE STRESS-ACTIVATED HISTIDINE KINASE MAK3"/>
    <property type="match status" value="1"/>
</dbReference>
<evidence type="ECO:0000256" key="6">
    <source>
        <dbReference type="ARBA" id="ARBA00023012"/>
    </source>
</evidence>
<keyword evidence="2 8" id="KW-0808">Transferase</keyword>
<keyword evidence="1" id="KW-0597">Phosphoprotein</keyword>
<dbReference type="Gene3D" id="1.10.287.130">
    <property type="match status" value="1"/>
</dbReference>
<evidence type="ECO:0000313" key="8">
    <source>
        <dbReference type="EMBL" id="VFU13743.1"/>
    </source>
</evidence>
<dbReference type="NCBIfam" id="TIGR00229">
    <property type="entry name" value="sensory_box"/>
    <property type="match status" value="1"/>
</dbReference>
<dbReference type="EC" id="2.7.13.3" evidence="8"/>
<dbReference type="InterPro" id="IPR036097">
    <property type="entry name" value="HisK_dim/P_sf"/>
</dbReference>
<dbReference type="SMART" id="SM00388">
    <property type="entry name" value="HisKA"/>
    <property type="match status" value="1"/>
</dbReference>
<dbReference type="SUPFAM" id="SSF55785">
    <property type="entry name" value="PYP-like sensor domain (PAS domain)"/>
    <property type="match status" value="1"/>
</dbReference>